<organism evidence="8 9">
    <name type="scientific">Magnetofaba australis IT-1</name>
    <dbReference type="NCBI Taxonomy" id="1434232"/>
    <lineage>
        <taxon>Bacteria</taxon>
        <taxon>Pseudomonadati</taxon>
        <taxon>Pseudomonadota</taxon>
        <taxon>Magnetococcia</taxon>
        <taxon>Magnetococcales</taxon>
        <taxon>Magnetococcaceae</taxon>
        <taxon>Magnetofaba</taxon>
    </lineage>
</organism>
<dbReference type="NCBIfam" id="TIGR00479">
    <property type="entry name" value="rumA"/>
    <property type="match status" value="1"/>
</dbReference>
<feature type="domain" description="TRAM" evidence="7">
    <location>
        <begin position="46"/>
        <end position="104"/>
    </location>
</feature>
<keyword evidence="4 6" id="KW-0949">S-adenosyl-L-methionine</keyword>
<dbReference type="Proteomes" id="UP000194003">
    <property type="component" value="Unassembled WGS sequence"/>
</dbReference>
<keyword evidence="3 6" id="KW-0808">Transferase</keyword>
<dbReference type="STRING" id="1434232.MAIT1_01111"/>
<accession>A0A1Y2K7E8</accession>
<feature type="active site" description="Nucleophile" evidence="6">
    <location>
        <position position="438"/>
    </location>
</feature>
<evidence type="ECO:0000256" key="1">
    <source>
        <dbReference type="ARBA" id="ARBA00022485"/>
    </source>
</evidence>
<evidence type="ECO:0000313" key="9">
    <source>
        <dbReference type="Proteomes" id="UP000194003"/>
    </source>
</evidence>
<dbReference type="SUPFAM" id="SSF53335">
    <property type="entry name" value="S-adenosyl-L-methionine-dependent methyltransferases"/>
    <property type="match status" value="1"/>
</dbReference>
<keyword evidence="9" id="KW-1185">Reference proteome</keyword>
<dbReference type="InterPro" id="IPR012340">
    <property type="entry name" value="NA-bd_OB-fold"/>
</dbReference>
<evidence type="ECO:0000256" key="3">
    <source>
        <dbReference type="ARBA" id="ARBA00022679"/>
    </source>
</evidence>
<feature type="binding site" evidence="6">
    <location>
        <position position="364"/>
    </location>
    <ligand>
        <name>S-adenosyl-L-methionine</name>
        <dbReference type="ChEBI" id="CHEBI:59789"/>
    </ligand>
</feature>
<dbReference type="GO" id="GO:0070475">
    <property type="term" value="P:rRNA base methylation"/>
    <property type="evidence" value="ECO:0007669"/>
    <property type="project" value="TreeGrafter"/>
</dbReference>
<evidence type="ECO:0000256" key="2">
    <source>
        <dbReference type="ARBA" id="ARBA00022603"/>
    </source>
</evidence>
<reference evidence="8 9" key="1">
    <citation type="journal article" date="2016" name="BMC Genomics">
        <title>Combined genomic and structural analyses of a cultured magnetotactic bacterium reveals its niche adaptation to a dynamic environment.</title>
        <authorList>
            <person name="Araujo A.C."/>
            <person name="Morillo V."/>
            <person name="Cypriano J."/>
            <person name="Teixeira L.C."/>
            <person name="Leao P."/>
            <person name="Lyra S."/>
            <person name="Almeida L.G."/>
            <person name="Bazylinski D.A."/>
            <person name="Vasconcellos A.T."/>
            <person name="Abreu F."/>
            <person name="Lins U."/>
        </authorList>
    </citation>
    <scope>NUCLEOTIDE SEQUENCE [LARGE SCALE GENOMIC DNA]</scope>
    <source>
        <strain evidence="8 9">IT-1</strain>
    </source>
</reference>
<dbReference type="InterPro" id="IPR029063">
    <property type="entry name" value="SAM-dependent_MTases_sf"/>
</dbReference>
<dbReference type="Pfam" id="PF05958">
    <property type="entry name" value="tRNA_U5-meth_tr"/>
    <property type="match status" value="1"/>
</dbReference>
<comment type="caution">
    <text evidence="8">The sequence shown here is derived from an EMBL/GenBank/DDBJ whole genome shotgun (WGS) entry which is preliminary data.</text>
</comment>
<dbReference type="PROSITE" id="PS51687">
    <property type="entry name" value="SAM_MT_RNA_M5U"/>
    <property type="match status" value="1"/>
</dbReference>
<dbReference type="GO" id="GO:0051539">
    <property type="term" value="F:4 iron, 4 sulfur cluster binding"/>
    <property type="evidence" value="ECO:0007669"/>
    <property type="project" value="UniProtKB-KW"/>
</dbReference>
<dbReference type="PANTHER" id="PTHR11061:SF49">
    <property type="entry name" value="23S RRNA (URACIL(1939)-C(5))-METHYLTRANSFERASE RLMD"/>
    <property type="match status" value="1"/>
</dbReference>
<keyword evidence="1" id="KW-0004">4Fe-4S</keyword>
<name>A0A1Y2K7E8_9PROT</name>
<dbReference type="GO" id="GO:0070041">
    <property type="term" value="F:rRNA (uridine-C5-)-methyltransferase activity"/>
    <property type="evidence" value="ECO:0007669"/>
    <property type="project" value="TreeGrafter"/>
</dbReference>
<dbReference type="Gene3D" id="2.40.50.140">
    <property type="entry name" value="Nucleic acid-binding proteins"/>
    <property type="match status" value="1"/>
</dbReference>
<comment type="similarity">
    <text evidence="6">Belongs to the class I-like SAM-binding methyltransferase superfamily. RNA M5U methyltransferase family.</text>
</comment>
<keyword evidence="5" id="KW-0411">Iron-sulfur</keyword>
<evidence type="ECO:0000256" key="4">
    <source>
        <dbReference type="ARBA" id="ARBA00022691"/>
    </source>
</evidence>
<evidence type="ECO:0000256" key="5">
    <source>
        <dbReference type="ARBA" id="ARBA00023014"/>
    </source>
</evidence>
<sequence>MVLGAHDFESDDHQQKIQCTESLSLSIGSSAAGYDTFRSMKPTNSPSQPQPTIPLTIERLADGGRGLTFHDGRVVFIPYTTPGDVIDARLVTIKKRHAIGELVTLREPGPHRVEPLCRHYGACGGCQMQHLDETTQHDAKRQYVIDPLTRIGGVARDQAEACVEQTCIASPATGYRCRASLKIRWVRDRALVGFFAPNSHRVTDLKQCPVLDPKLFALIDPLRRLIGELSLRERLPQADLTCGDGADEVAVILHVLRTPNGRDRAALERFAERTGIAQLWLQTGRKEGMQALINHRPLRYGVTDLQLTFQPGDFTQANPAVNRWMVAKAMEWAGRGKRALDLFCGLGNFTLPLAQQFEQVLGLESYAPAVARGKENARALNLTNARFEEADLFNAQRVSGMKLDEWDLIVCDPPRDGATLIAQRLVEAGPERLIWIACDPAAFARDARTLIGGGYTLEEAIPLEMFPQTGHVELMARFTKCLRDVD</sequence>
<dbReference type="InterPro" id="IPR002792">
    <property type="entry name" value="TRAM_dom"/>
</dbReference>
<dbReference type="InterPro" id="IPR010280">
    <property type="entry name" value="U5_MeTrfase_fam"/>
</dbReference>
<proteinExistence type="inferred from homology"/>
<dbReference type="PANTHER" id="PTHR11061">
    <property type="entry name" value="RNA M5U METHYLTRANSFERASE"/>
    <property type="match status" value="1"/>
</dbReference>
<keyword evidence="1" id="KW-0479">Metal-binding</keyword>
<feature type="binding site" evidence="6">
    <location>
        <position position="343"/>
    </location>
    <ligand>
        <name>S-adenosyl-L-methionine</name>
        <dbReference type="ChEBI" id="CHEBI:59789"/>
    </ligand>
</feature>
<feature type="binding site" evidence="6">
    <location>
        <position position="412"/>
    </location>
    <ligand>
        <name>S-adenosyl-L-methionine</name>
        <dbReference type="ChEBI" id="CHEBI:59789"/>
    </ligand>
</feature>
<protein>
    <submittedName>
        <fullName evidence="8">Putative RNA methyltransferase</fullName>
    </submittedName>
</protein>
<feature type="binding site" evidence="6">
    <location>
        <position position="316"/>
    </location>
    <ligand>
        <name>S-adenosyl-L-methionine</name>
        <dbReference type="ChEBI" id="CHEBI:59789"/>
    </ligand>
</feature>
<dbReference type="CDD" id="cd02440">
    <property type="entry name" value="AdoMet_MTases"/>
    <property type="match status" value="1"/>
</dbReference>
<dbReference type="Pfam" id="PF01938">
    <property type="entry name" value="TRAM"/>
    <property type="match status" value="1"/>
</dbReference>
<keyword evidence="1" id="KW-0408">Iron</keyword>
<gene>
    <name evidence="8" type="ORF">MAIT1_01111</name>
</gene>
<evidence type="ECO:0000259" key="7">
    <source>
        <dbReference type="PROSITE" id="PS50926"/>
    </source>
</evidence>
<keyword evidence="2 6" id="KW-0489">Methyltransferase</keyword>
<evidence type="ECO:0000313" key="8">
    <source>
        <dbReference type="EMBL" id="OSM06148.1"/>
    </source>
</evidence>
<dbReference type="PROSITE" id="PS50926">
    <property type="entry name" value="TRAM"/>
    <property type="match status" value="1"/>
</dbReference>
<dbReference type="AlphaFoldDB" id="A0A1Y2K7E8"/>
<dbReference type="EMBL" id="LVJN01000016">
    <property type="protein sequence ID" value="OSM06148.1"/>
    <property type="molecule type" value="Genomic_DNA"/>
</dbReference>
<dbReference type="Gene3D" id="2.40.50.1070">
    <property type="match status" value="1"/>
</dbReference>
<dbReference type="Gene3D" id="3.40.50.150">
    <property type="entry name" value="Vaccinia Virus protein VP39"/>
    <property type="match status" value="1"/>
</dbReference>
<dbReference type="SUPFAM" id="SSF50249">
    <property type="entry name" value="Nucleic acid-binding proteins"/>
    <property type="match status" value="1"/>
</dbReference>
<evidence type="ECO:0000256" key="6">
    <source>
        <dbReference type="PROSITE-ProRule" id="PRU01024"/>
    </source>
</evidence>